<reference evidence="1 2" key="1">
    <citation type="journal article" date="2016" name="Nat. Commun.">
        <title>Extremotolerant tardigrade genome and improved radiotolerance of human cultured cells by tardigrade-unique protein.</title>
        <authorList>
            <person name="Hashimoto T."/>
            <person name="Horikawa D.D."/>
            <person name="Saito Y."/>
            <person name="Kuwahara H."/>
            <person name="Kozuka-Hata H."/>
            <person name="Shin-I T."/>
            <person name="Minakuchi Y."/>
            <person name="Ohishi K."/>
            <person name="Motoyama A."/>
            <person name="Aizu T."/>
            <person name="Enomoto A."/>
            <person name="Kondo K."/>
            <person name="Tanaka S."/>
            <person name="Hara Y."/>
            <person name="Koshikawa S."/>
            <person name="Sagara H."/>
            <person name="Miura T."/>
            <person name="Yokobori S."/>
            <person name="Miyagawa K."/>
            <person name="Suzuki Y."/>
            <person name="Kubo T."/>
            <person name="Oyama M."/>
            <person name="Kohara Y."/>
            <person name="Fujiyama A."/>
            <person name="Arakawa K."/>
            <person name="Katayama T."/>
            <person name="Toyoda A."/>
            <person name="Kunieda T."/>
        </authorList>
    </citation>
    <scope>NUCLEOTIDE SEQUENCE [LARGE SCALE GENOMIC DNA]</scope>
    <source>
        <strain evidence="1 2">YOKOZUNA-1</strain>
    </source>
</reference>
<protein>
    <submittedName>
        <fullName evidence="1">Uncharacterized protein</fullName>
    </submittedName>
</protein>
<organism evidence="1 2">
    <name type="scientific">Ramazzottius varieornatus</name>
    <name type="common">Water bear</name>
    <name type="synonym">Tardigrade</name>
    <dbReference type="NCBI Taxonomy" id="947166"/>
    <lineage>
        <taxon>Eukaryota</taxon>
        <taxon>Metazoa</taxon>
        <taxon>Ecdysozoa</taxon>
        <taxon>Tardigrada</taxon>
        <taxon>Eutardigrada</taxon>
        <taxon>Parachela</taxon>
        <taxon>Hypsibioidea</taxon>
        <taxon>Ramazzottiidae</taxon>
        <taxon>Ramazzottius</taxon>
    </lineage>
</organism>
<comment type="caution">
    <text evidence="1">The sequence shown here is derived from an EMBL/GenBank/DDBJ whole genome shotgun (WGS) entry which is preliminary data.</text>
</comment>
<dbReference type="Proteomes" id="UP000186922">
    <property type="component" value="Unassembled WGS sequence"/>
</dbReference>
<dbReference type="EMBL" id="BDGG01000007">
    <property type="protein sequence ID" value="GAV01746.1"/>
    <property type="molecule type" value="Genomic_DNA"/>
</dbReference>
<gene>
    <name evidence="1" type="primary">RvY_12405-1</name>
    <name evidence="1" type="synonym">RvY_12405.1</name>
    <name evidence="1" type="ORF">RvY_12405</name>
</gene>
<sequence>MKKDWYSRPNGKPNGFKRRLLVIVSSEGCSKPVEFFFVIQYVWSDESKIAPFPPGKTYNNRAITSAIKNLASPVARGEPMSPRDIVLEVASTIPEIDHEVNPYYGPKDIRQVMTIRNTVNKNTCGEDVESYLRRKKGVILRQYQNEDGSKSENFVVVDPYHVGMIATNGDQKLKCKSIKVRAIAYSGNVDKVHASDVSAVDLSGDGTRPPNVLTDFATTGLPDMFRASWDKAVELMGGPADEGWMVKLSAEETTHRLIDFSDEIAGSKLCAFPLSVKVVGSLSSAEAMLGGSSD</sequence>
<dbReference type="AlphaFoldDB" id="A0A1D1VLP4"/>
<evidence type="ECO:0000313" key="1">
    <source>
        <dbReference type="EMBL" id="GAV01746.1"/>
    </source>
</evidence>
<keyword evidence="2" id="KW-1185">Reference proteome</keyword>
<evidence type="ECO:0000313" key="2">
    <source>
        <dbReference type="Proteomes" id="UP000186922"/>
    </source>
</evidence>
<name>A0A1D1VLP4_RAMVA</name>
<proteinExistence type="predicted"/>
<accession>A0A1D1VLP4</accession>